<dbReference type="EMBL" id="CP007493">
    <property type="protein sequence ID" value="AJB41119.1"/>
    <property type="molecule type" value="Genomic_DNA"/>
</dbReference>
<dbReference type="Pfam" id="PF01994">
    <property type="entry name" value="Trm56"/>
    <property type="match status" value="1"/>
</dbReference>
<dbReference type="InterPro" id="IPR029028">
    <property type="entry name" value="Alpha/beta_knot_MTases"/>
</dbReference>
<dbReference type="SUPFAM" id="SSF75217">
    <property type="entry name" value="alpha/beta knot"/>
    <property type="match status" value="1"/>
</dbReference>
<name>A0A3G1A470_9CREN</name>
<comment type="subcellular location">
    <subcellularLocation>
        <location evidence="2 14">Cytoplasm</location>
    </subcellularLocation>
</comment>
<feature type="binding site" evidence="14">
    <location>
        <begin position="118"/>
        <end position="122"/>
    </location>
    <ligand>
        <name>S-adenosyl-L-methionine</name>
        <dbReference type="ChEBI" id="CHEBI:59789"/>
    </ligand>
</feature>
<dbReference type="HAMAP" id="MF_00077">
    <property type="entry name" value="tRNA_methyltr_aTrm56"/>
    <property type="match status" value="1"/>
</dbReference>
<keyword evidence="11 14" id="KW-0819">tRNA processing</keyword>
<evidence type="ECO:0000256" key="9">
    <source>
        <dbReference type="ARBA" id="ARBA00022679"/>
    </source>
</evidence>
<dbReference type="RefSeq" id="WP_052886373.1">
    <property type="nucleotide sequence ID" value="NZ_CP007493.1"/>
</dbReference>
<dbReference type="PANTHER" id="PTHR42197">
    <property type="entry name" value="TRNA (CYTIDINE(56)-2'-O)-METHYLTRANSFERASE"/>
    <property type="match status" value="1"/>
</dbReference>
<comment type="catalytic activity">
    <reaction evidence="13 14">
        <text>cytidine(56) in tRNA + S-adenosyl-L-methionine = 2'-O-methylcytidine(56) in tRNA + S-adenosyl-L-homocysteine + H(+)</text>
        <dbReference type="Rhea" id="RHEA:42968"/>
        <dbReference type="Rhea" id="RHEA-COMP:10308"/>
        <dbReference type="Rhea" id="RHEA-COMP:10309"/>
        <dbReference type="ChEBI" id="CHEBI:15378"/>
        <dbReference type="ChEBI" id="CHEBI:57856"/>
        <dbReference type="ChEBI" id="CHEBI:59789"/>
        <dbReference type="ChEBI" id="CHEBI:74495"/>
        <dbReference type="ChEBI" id="CHEBI:82748"/>
        <dbReference type="EC" id="2.1.1.206"/>
    </reaction>
</comment>
<evidence type="ECO:0000256" key="11">
    <source>
        <dbReference type="ARBA" id="ARBA00022694"/>
    </source>
</evidence>
<evidence type="ECO:0000256" key="2">
    <source>
        <dbReference type="ARBA" id="ARBA00004496"/>
    </source>
</evidence>
<evidence type="ECO:0000256" key="10">
    <source>
        <dbReference type="ARBA" id="ARBA00022691"/>
    </source>
</evidence>
<dbReference type="STRING" id="697581.TCARB_0041"/>
<dbReference type="PIRSF" id="PIRSF016123">
    <property type="entry name" value="UCP016123"/>
    <property type="match status" value="1"/>
</dbReference>
<evidence type="ECO:0000256" key="5">
    <source>
        <dbReference type="ARBA" id="ARBA00012624"/>
    </source>
</evidence>
<feature type="binding site" evidence="14">
    <location>
        <position position="91"/>
    </location>
    <ligand>
        <name>S-adenosyl-L-methionine</name>
        <dbReference type="ChEBI" id="CHEBI:59789"/>
    </ligand>
</feature>
<dbReference type="EC" id="2.1.1.206" evidence="5 14"/>
<comment type="function">
    <text evidence="1 14">Specifically catalyzes the AdoMet-dependent 2'-O-ribose methylation of cytidine at position 56 in tRNAs.</text>
</comment>
<organism evidence="15 16">
    <name type="scientific">Thermofilum adornatum 1505</name>
    <dbReference type="NCBI Taxonomy" id="697581"/>
    <lineage>
        <taxon>Archaea</taxon>
        <taxon>Thermoproteota</taxon>
        <taxon>Thermoprotei</taxon>
        <taxon>Thermofilales</taxon>
        <taxon>Thermofilaceae</taxon>
        <taxon>Thermofilum</taxon>
    </lineage>
</organism>
<protein>
    <recommendedName>
        <fullName evidence="6 14">tRNA (cytidine(56)-2'-O)-methyltransferase</fullName>
        <ecNumber evidence="5 14">2.1.1.206</ecNumber>
    </recommendedName>
    <alternativeName>
        <fullName evidence="12 14">tRNA ribose 2'-O-methyltransferase aTrm56</fullName>
    </alternativeName>
</protein>
<accession>A0A3G1A470</accession>
<proteinExistence type="inferred from homology"/>
<evidence type="ECO:0000256" key="1">
    <source>
        <dbReference type="ARBA" id="ARBA00003959"/>
    </source>
</evidence>
<evidence type="ECO:0000256" key="3">
    <source>
        <dbReference type="ARBA" id="ARBA00010324"/>
    </source>
</evidence>
<dbReference type="GO" id="GO:0005737">
    <property type="term" value="C:cytoplasm"/>
    <property type="evidence" value="ECO:0007669"/>
    <property type="project" value="UniProtKB-SubCell"/>
</dbReference>
<dbReference type="GO" id="GO:0002128">
    <property type="term" value="P:tRNA nucleoside ribose methylation"/>
    <property type="evidence" value="ECO:0007669"/>
    <property type="project" value="UniProtKB-UniRule"/>
</dbReference>
<dbReference type="InterPro" id="IPR029026">
    <property type="entry name" value="tRNA_m1G_MTases_N"/>
</dbReference>
<evidence type="ECO:0000313" key="15">
    <source>
        <dbReference type="EMBL" id="AJB41119.1"/>
    </source>
</evidence>
<evidence type="ECO:0000256" key="14">
    <source>
        <dbReference type="HAMAP-Rule" id="MF_00077"/>
    </source>
</evidence>
<evidence type="ECO:0000313" key="16">
    <source>
        <dbReference type="Proteomes" id="UP000266720"/>
    </source>
</evidence>
<evidence type="ECO:0000256" key="7">
    <source>
        <dbReference type="ARBA" id="ARBA00022490"/>
    </source>
</evidence>
<dbReference type="NCBIfam" id="NF003048">
    <property type="entry name" value="PRK03958.1"/>
    <property type="match status" value="1"/>
</dbReference>
<keyword evidence="10 14" id="KW-0949">S-adenosyl-L-methionine</keyword>
<evidence type="ECO:0000256" key="4">
    <source>
        <dbReference type="ARBA" id="ARBA00011738"/>
    </source>
</evidence>
<dbReference type="InterPro" id="IPR002845">
    <property type="entry name" value="tRNA_mtfrase_aTrm56"/>
</dbReference>
<comment type="similarity">
    <text evidence="3 14">Belongs to the aTrm56 family.</text>
</comment>
<keyword evidence="8 14" id="KW-0489">Methyltransferase</keyword>
<dbReference type="GO" id="GO:0106059">
    <property type="term" value="F:tRNA (cytidine(56)-2'-O)-methyltransferase activity"/>
    <property type="evidence" value="ECO:0007669"/>
    <property type="project" value="UniProtKB-EC"/>
</dbReference>
<dbReference type="CDD" id="cd18083">
    <property type="entry name" value="aTrm56-like"/>
    <property type="match status" value="1"/>
</dbReference>
<keyword evidence="7 14" id="KW-0963">Cytoplasm</keyword>
<dbReference type="KEGG" id="tcb:TCARB_0041"/>
<evidence type="ECO:0000256" key="6">
    <source>
        <dbReference type="ARBA" id="ARBA00013709"/>
    </source>
</evidence>
<evidence type="ECO:0000256" key="13">
    <source>
        <dbReference type="ARBA" id="ARBA00047792"/>
    </source>
</evidence>
<evidence type="ECO:0000256" key="8">
    <source>
        <dbReference type="ARBA" id="ARBA00022603"/>
    </source>
</evidence>
<reference evidence="16" key="1">
    <citation type="book" date="2010" name="EXTREMOPHILES" publisher="0:0-0">
        <title>Complete genome sequences of ten hyperthermophilic archaea reveal their metabolic capabilities and possible ecological roles.</title>
        <editorList>
            <person name="?"/>
        </editorList>
        <authorList>
            <person name="Ravin N.V."/>
            <person name="Mardanov A.V."/>
            <person name="Bonch-Osmolovskaya E.A."/>
            <person name="Skryabin K.G."/>
        </authorList>
    </citation>
    <scope>NUCLEOTIDE SEQUENCE [LARGE SCALE GENOMIC DNA]</scope>
    <source>
        <strain evidence="16">1505</strain>
    </source>
</reference>
<dbReference type="GeneID" id="25405508"/>
<keyword evidence="9 14" id="KW-0808">Transferase</keyword>
<dbReference type="Proteomes" id="UP000266720">
    <property type="component" value="Chromosome"/>
</dbReference>
<evidence type="ECO:0000256" key="12">
    <source>
        <dbReference type="ARBA" id="ARBA00029826"/>
    </source>
</evidence>
<feature type="binding site" evidence="14">
    <location>
        <begin position="136"/>
        <end position="143"/>
    </location>
    <ligand>
        <name>S-adenosyl-L-methionine</name>
        <dbReference type="ChEBI" id="CHEBI:59789"/>
    </ligand>
</feature>
<dbReference type="PANTHER" id="PTHR42197:SF1">
    <property type="entry name" value="TRNA (CYTIDINE(56)-2'-O)-METHYLTRANSFERASE"/>
    <property type="match status" value="1"/>
</dbReference>
<dbReference type="AlphaFoldDB" id="A0A3G1A470"/>
<dbReference type="Gene3D" id="3.40.1280.10">
    <property type="match status" value="1"/>
</dbReference>
<sequence length="184" mass="20976">MWCPSLNRKVYVLRIGHRPVRDHRVTTHVGLVARAFGADGVFLERHVEESIIKSLEKVVETWGGPFEIMKTVNPRHTVAEWKRNGGIVVHLTMYGENISDELLNLILSQNKDILVVVGGEKVPSWLYYESDYNIAIGNQPHSEVAALAIFLDRLFKGKELTREFHDAKLVVIPQKRGKKVVKKE</sequence>
<gene>
    <name evidence="15" type="ORF">TCARB_0041</name>
</gene>
<comment type="subunit">
    <text evidence="4 14">Homodimer.</text>
</comment>